<dbReference type="Proteomes" id="UP000228380">
    <property type="component" value="Chromosome 8"/>
</dbReference>
<keyword evidence="3" id="KW-0560">Oxidoreductase</keyword>
<dbReference type="GeneID" id="103708811"/>
<evidence type="ECO:0000313" key="2">
    <source>
        <dbReference type="Proteomes" id="UP000228380"/>
    </source>
</evidence>
<dbReference type="PROSITE" id="PS51257">
    <property type="entry name" value="PROKAR_LIPOPROTEIN"/>
    <property type="match status" value="1"/>
</dbReference>
<protein>
    <submittedName>
        <fullName evidence="3">Aurachin C monooxygenase/isomerase isoform X1</fullName>
    </submittedName>
</protein>
<evidence type="ECO:0000313" key="3">
    <source>
        <dbReference type="RefSeq" id="XP_008792123.2"/>
    </source>
</evidence>
<organism evidence="2 3">
    <name type="scientific">Phoenix dactylifera</name>
    <name type="common">Date palm</name>
    <dbReference type="NCBI Taxonomy" id="42345"/>
    <lineage>
        <taxon>Eukaryota</taxon>
        <taxon>Viridiplantae</taxon>
        <taxon>Streptophyta</taxon>
        <taxon>Embryophyta</taxon>
        <taxon>Tracheophyta</taxon>
        <taxon>Spermatophyta</taxon>
        <taxon>Magnoliopsida</taxon>
        <taxon>Liliopsida</taxon>
        <taxon>Arecaceae</taxon>
        <taxon>Coryphoideae</taxon>
        <taxon>Phoeniceae</taxon>
        <taxon>Phoenix</taxon>
    </lineage>
</organism>
<keyword evidence="2" id="KW-1185">Reference proteome</keyword>
<dbReference type="InterPro" id="IPR053212">
    <property type="entry name" value="DHP_3-monooxygenase"/>
</dbReference>
<feature type="domain" description="FAD dependent oxidoreductase" evidence="1">
    <location>
        <begin position="12"/>
        <end position="55"/>
    </location>
</feature>
<name>A0A8B7C5F1_PHODC</name>
<dbReference type="PRINTS" id="PR00420">
    <property type="entry name" value="RNGMNOXGNASE"/>
</dbReference>
<dbReference type="PANTHER" id="PTHR47469">
    <property type="entry name" value="MONOOXYGENASE-LIKE"/>
    <property type="match status" value="1"/>
</dbReference>
<proteinExistence type="predicted"/>
<sequence>MELPKNKGALKAVVVGGSIAGLSCAHALVTAGWQVTVIEKSRVAPSGSPTGAGLALDPQSRELLGHWISDPSFLDDATFPLPIDVNRATDSEKKISWMLTRDENFNFRAAHWADLHSILHKALPAGIILWGHQLFSFQISPDKSSVKAKARVIQTNDVVEIVGDLLVAADGCLSSIRQHFLPDFKLRYSGYCAWRGVLDFSGKESSDTIAGIHRVYPELGNCLYFDLARGTHCVLYELKNKRLNWLWYINGPEPELKANSLTTKVSDEMTKKMHVEAEKVWLPELAKVMKETKEPFINVIYDSEPLPQLFWDNVVLVGDAAHPTTPHGLRSTNMSILDAEILGQCLEKWGLENLGLALKEYQMIRLPVISMQVLHARKLGRVKQGLVLDDQKTFDPTMAAPEECLQLQQRSMPYFESAPLLPLPASSMLLLNTTL</sequence>
<evidence type="ECO:0000259" key="1">
    <source>
        <dbReference type="Pfam" id="PF01266"/>
    </source>
</evidence>
<dbReference type="GO" id="GO:0004497">
    <property type="term" value="F:monooxygenase activity"/>
    <property type="evidence" value="ECO:0007669"/>
    <property type="project" value="UniProtKB-KW"/>
</dbReference>
<dbReference type="PANTHER" id="PTHR47469:SF2">
    <property type="entry name" value="OS06G0597600 PROTEIN"/>
    <property type="match status" value="1"/>
</dbReference>
<dbReference type="KEGG" id="pda:103708811"/>
<keyword evidence="3" id="KW-0503">Monooxygenase</keyword>
<reference evidence="2" key="1">
    <citation type="journal article" date="2019" name="Nat. Commun.">
        <title>Genome-wide association mapping of date palm fruit traits.</title>
        <authorList>
            <person name="Hazzouri K.M."/>
            <person name="Gros-Balthazard M."/>
            <person name="Flowers J.M."/>
            <person name="Copetti D."/>
            <person name="Lemansour A."/>
            <person name="Lebrun M."/>
            <person name="Masmoudi K."/>
            <person name="Ferrand S."/>
            <person name="Dhar M.I."/>
            <person name="Fresquez Z.A."/>
            <person name="Rosas U."/>
            <person name="Zhang J."/>
            <person name="Talag J."/>
            <person name="Lee S."/>
            <person name="Kudrna D."/>
            <person name="Powell R.F."/>
            <person name="Leitch I.J."/>
            <person name="Krueger R.R."/>
            <person name="Wing R.A."/>
            <person name="Amiri K.M.A."/>
            <person name="Purugganan M.D."/>
        </authorList>
    </citation>
    <scope>NUCLEOTIDE SEQUENCE [LARGE SCALE GENOMIC DNA]</scope>
    <source>
        <strain evidence="2">cv. Khalas</strain>
    </source>
</reference>
<dbReference type="RefSeq" id="XP_008792123.2">
    <property type="nucleotide sequence ID" value="XM_008793901.4"/>
</dbReference>
<dbReference type="SUPFAM" id="SSF54373">
    <property type="entry name" value="FAD-linked reductases, C-terminal domain"/>
    <property type="match status" value="1"/>
</dbReference>
<reference evidence="3" key="2">
    <citation type="submission" date="2025-08" db="UniProtKB">
        <authorList>
            <consortium name="RefSeq"/>
        </authorList>
    </citation>
    <scope>IDENTIFICATION</scope>
    <source>
        <tissue evidence="3">Young leaves</tissue>
    </source>
</reference>
<dbReference type="Pfam" id="PF01266">
    <property type="entry name" value="DAO"/>
    <property type="match status" value="1"/>
</dbReference>
<dbReference type="InterPro" id="IPR006076">
    <property type="entry name" value="FAD-dep_OxRdtase"/>
</dbReference>
<dbReference type="AlphaFoldDB" id="A0A8B7C5F1"/>
<dbReference type="Gene3D" id="3.50.50.60">
    <property type="entry name" value="FAD/NAD(P)-binding domain"/>
    <property type="match status" value="1"/>
</dbReference>
<accession>A0A8B7C5F1</accession>
<gene>
    <name evidence="3" type="primary">LOC103708811</name>
</gene>
<dbReference type="SUPFAM" id="SSF51905">
    <property type="entry name" value="FAD/NAD(P)-binding domain"/>
    <property type="match status" value="1"/>
</dbReference>
<dbReference type="InterPro" id="IPR036188">
    <property type="entry name" value="FAD/NAD-bd_sf"/>
</dbReference>